<evidence type="ECO:0000313" key="3">
    <source>
        <dbReference type="Proteomes" id="UP001165060"/>
    </source>
</evidence>
<dbReference type="Proteomes" id="UP001165060">
    <property type="component" value="Unassembled WGS sequence"/>
</dbReference>
<accession>A0ABQ6ML92</accession>
<keyword evidence="3" id="KW-1185">Reference proteome</keyword>
<dbReference type="EMBL" id="BRYB01000364">
    <property type="protein sequence ID" value="GMI28593.1"/>
    <property type="molecule type" value="Genomic_DNA"/>
</dbReference>
<feature type="region of interest" description="Disordered" evidence="1">
    <location>
        <begin position="1"/>
        <end position="56"/>
    </location>
</feature>
<evidence type="ECO:0000313" key="2">
    <source>
        <dbReference type="EMBL" id="GMI28593.1"/>
    </source>
</evidence>
<evidence type="ECO:0000256" key="1">
    <source>
        <dbReference type="SAM" id="MobiDB-lite"/>
    </source>
</evidence>
<sequence>MSSPFNFLRGKSKSKSPAPTPSKKAAASAPPTPSSVALSGSDSLSRAGTSSTGSSGGPAITCSILLADPASAAAEGAGSGSLRKKFEVLQVSFTPDATAASVIANIKSQSTKSSSLSFNLAGICRPGSPAFLLTAPLSQYSVSQNELLLGVPADWTSAATATFSESMRRSAKLAALLKSMEVATPRSAASIRTTADGVDSPGVVVSDKVEGLKGAESDDIQPTGSTLEVVYDSAAASGDRASLKRKSPAEISSFSSTEDAAHTGESHAQGVYTLLFLFVILCMFGSSVRPRDLSRGLAPGRSISHVAFPDRFGDPSRGVISRLQFWNRPETTTGEVSGFLNFDFSSQRLALSPDGLLQLVVDDAVKWSTQLPEGACLSVSGDNAIMAGDSALAVPKNIAAAWPFDGYTTASPSIVSVGKQAGSISVRTFKGTGRRIAEIGKGTGRRIVAAGGAVTRGIISTGSSAAVKVGSAKTWYLEADAKQKIIATVVIAAAGGVGVAAARLPAAALLGAPVTAKARKAAAKAAGKKVVGGPTARKVVAALGGK</sequence>
<organism evidence="2 3">
    <name type="scientific">Tetraparma gracilis</name>
    <dbReference type="NCBI Taxonomy" id="2962635"/>
    <lineage>
        <taxon>Eukaryota</taxon>
        <taxon>Sar</taxon>
        <taxon>Stramenopiles</taxon>
        <taxon>Ochrophyta</taxon>
        <taxon>Bolidophyceae</taxon>
        <taxon>Parmales</taxon>
        <taxon>Triparmaceae</taxon>
        <taxon>Tetraparma</taxon>
    </lineage>
</organism>
<reference evidence="2 3" key="1">
    <citation type="journal article" date="2023" name="Commun. Biol.">
        <title>Genome analysis of Parmales, the sister group of diatoms, reveals the evolutionary specialization of diatoms from phago-mixotrophs to photoautotrophs.</title>
        <authorList>
            <person name="Ban H."/>
            <person name="Sato S."/>
            <person name="Yoshikawa S."/>
            <person name="Yamada K."/>
            <person name="Nakamura Y."/>
            <person name="Ichinomiya M."/>
            <person name="Sato N."/>
            <person name="Blanc-Mathieu R."/>
            <person name="Endo H."/>
            <person name="Kuwata A."/>
            <person name="Ogata H."/>
        </authorList>
    </citation>
    <scope>NUCLEOTIDE SEQUENCE [LARGE SCALE GENOMIC DNA]</scope>
</reference>
<protein>
    <submittedName>
        <fullName evidence="2">Uncharacterized protein</fullName>
    </submittedName>
</protein>
<gene>
    <name evidence="2" type="ORF">TeGR_g5656</name>
</gene>
<name>A0ABQ6ML92_9STRA</name>
<feature type="compositionally biased region" description="Low complexity" evidence="1">
    <location>
        <begin position="15"/>
        <end position="53"/>
    </location>
</feature>
<comment type="caution">
    <text evidence="2">The sequence shown here is derived from an EMBL/GenBank/DDBJ whole genome shotgun (WGS) entry which is preliminary data.</text>
</comment>
<proteinExistence type="predicted"/>